<dbReference type="Pfam" id="PF07702">
    <property type="entry name" value="UTRA"/>
    <property type="match status" value="1"/>
</dbReference>
<dbReference type="Gene3D" id="1.10.10.10">
    <property type="entry name" value="Winged helix-like DNA-binding domain superfamily/Winged helix DNA-binding domain"/>
    <property type="match status" value="1"/>
</dbReference>
<dbReference type="GO" id="GO:0003677">
    <property type="term" value="F:DNA binding"/>
    <property type="evidence" value="ECO:0007669"/>
    <property type="project" value="UniProtKB-KW"/>
</dbReference>
<dbReference type="SUPFAM" id="SSF64288">
    <property type="entry name" value="Chorismate lyase-like"/>
    <property type="match status" value="1"/>
</dbReference>
<gene>
    <name evidence="5" type="ORF">AUL39_00555</name>
</gene>
<dbReference type="InterPro" id="IPR036390">
    <property type="entry name" value="WH_DNA-bd_sf"/>
</dbReference>
<dbReference type="AlphaFoldDB" id="A0A100YWA2"/>
<evidence type="ECO:0000256" key="3">
    <source>
        <dbReference type="ARBA" id="ARBA00023163"/>
    </source>
</evidence>
<keyword evidence="2" id="KW-0238">DNA-binding</keyword>
<dbReference type="GO" id="GO:0045892">
    <property type="term" value="P:negative regulation of DNA-templated transcription"/>
    <property type="evidence" value="ECO:0007669"/>
    <property type="project" value="TreeGrafter"/>
</dbReference>
<dbReference type="CDD" id="cd07377">
    <property type="entry name" value="WHTH_GntR"/>
    <property type="match status" value="1"/>
</dbReference>
<dbReference type="SUPFAM" id="SSF46785">
    <property type="entry name" value="Winged helix' DNA-binding domain"/>
    <property type="match status" value="1"/>
</dbReference>
<dbReference type="InterPro" id="IPR036388">
    <property type="entry name" value="WH-like_DNA-bd_sf"/>
</dbReference>
<dbReference type="PANTHER" id="PTHR44846:SF1">
    <property type="entry name" value="MANNOSYL-D-GLYCERATE TRANSPORT_METABOLISM SYSTEM REPRESSOR MNGR-RELATED"/>
    <property type="match status" value="1"/>
</dbReference>
<proteinExistence type="predicted"/>
<dbReference type="SMART" id="SM00345">
    <property type="entry name" value="HTH_GNTR"/>
    <property type="match status" value="1"/>
</dbReference>
<protein>
    <recommendedName>
        <fullName evidence="4">HTH gntR-type domain-containing protein</fullName>
    </recommendedName>
</protein>
<dbReference type="InterPro" id="IPR028978">
    <property type="entry name" value="Chorismate_lyase_/UTRA_dom_sf"/>
</dbReference>
<keyword evidence="3" id="KW-0804">Transcription</keyword>
<dbReference type="PROSITE" id="PS50949">
    <property type="entry name" value="HTH_GNTR"/>
    <property type="match status" value="1"/>
</dbReference>
<evidence type="ECO:0000259" key="4">
    <source>
        <dbReference type="PROSITE" id="PS50949"/>
    </source>
</evidence>
<dbReference type="PANTHER" id="PTHR44846">
    <property type="entry name" value="MANNOSYL-D-GLYCERATE TRANSPORT/METABOLISM SYSTEM REPRESSOR MNGR-RELATED"/>
    <property type="match status" value="1"/>
</dbReference>
<dbReference type="SMART" id="SM00866">
    <property type="entry name" value="UTRA"/>
    <property type="match status" value="1"/>
</dbReference>
<dbReference type="InterPro" id="IPR000524">
    <property type="entry name" value="Tscrpt_reg_HTH_GntR"/>
</dbReference>
<dbReference type="Proteomes" id="UP000054078">
    <property type="component" value="Unassembled WGS sequence"/>
</dbReference>
<organism evidence="5 6">
    <name type="scientific">Tractidigestivibacter scatoligenes</name>
    <name type="common">Olsenella scatoligenes</name>
    <dbReference type="NCBI Taxonomy" id="1299998"/>
    <lineage>
        <taxon>Bacteria</taxon>
        <taxon>Bacillati</taxon>
        <taxon>Actinomycetota</taxon>
        <taxon>Coriobacteriia</taxon>
        <taxon>Coriobacteriales</taxon>
        <taxon>Atopobiaceae</taxon>
        <taxon>Tractidigestivibacter</taxon>
    </lineage>
</organism>
<dbReference type="Pfam" id="PF00392">
    <property type="entry name" value="GntR"/>
    <property type="match status" value="1"/>
</dbReference>
<dbReference type="EMBL" id="LOJF01000001">
    <property type="protein sequence ID" value="KUH58876.1"/>
    <property type="molecule type" value="Genomic_DNA"/>
</dbReference>
<dbReference type="InterPro" id="IPR011663">
    <property type="entry name" value="UTRA"/>
</dbReference>
<dbReference type="GO" id="GO:0003700">
    <property type="term" value="F:DNA-binding transcription factor activity"/>
    <property type="evidence" value="ECO:0007669"/>
    <property type="project" value="InterPro"/>
</dbReference>
<evidence type="ECO:0000313" key="6">
    <source>
        <dbReference type="Proteomes" id="UP000054078"/>
    </source>
</evidence>
<reference evidence="5 6" key="1">
    <citation type="submission" date="2015-12" db="EMBL/GenBank/DDBJ databases">
        <title>Draft Genome Sequence of Olsenella scatoligenes SK9K4T; a Producer of 3-Methylindole- (skatole) and 4-Methylphenol- (p-cresol) Isolated from Pig Feces.</title>
        <authorList>
            <person name="Li X."/>
            <person name="Borg B."/>
            <person name="Canibe N."/>
        </authorList>
    </citation>
    <scope>NUCLEOTIDE SEQUENCE [LARGE SCALE GENOMIC DNA]</scope>
    <source>
        <strain evidence="5 6">SK9K4</strain>
    </source>
</reference>
<feature type="domain" description="HTH gntR-type" evidence="4">
    <location>
        <begin position="6"/>
        <end position="74"/>
    </location>
</feature>
<dbReference type="PRINTS" id="PR00035">
    <property type="entry name" value="HTHGNTR"/>
</dbReference>
<sequence length="233" mass="26925">MEEKRMTKQDAIYHDLKNKILSGYYQPWGTMDNESVLCKRYDVSRTTLQKAIQHLKQDGLVHSRQGAGTFVNPPEFFNLYSLRSLSERNAARGRTVESKVLFYEEVPCGNLSDIFHLGSDEPLVHYSRQRFLDGKPRLVDNAYMPRYLFRNLNEETLHGSMLSYMETCGYTVSHDLQTIRPIVADDHIANLLCIQVGTPIFQTDHVIYSTRNVVLQFVSEISNEQEIKTQSVR</sequence>
<dbReference type="InterPro" id="IPR050679">
    <property type="entry name" value="Bact_HTH_transcr_reg"/>
</dbReference>
<dbReference type="STRING" id="1299998.AUL39_00555"/>
<name>A0A100YWA2_TRASO</name>
<dbReference type="OrthoDB" id="3174122at2"/>
<comment type="caution">
    <text evidence="5">The sequence shown here is derived from an EMBL/GenBank/DDBJ whole genome shotgun (WGS) entry which is preliminary data.</text>
</comment>
<evidence type="ECO:0000313" key="5">
    <source>
        <dbReference type="EMBL" id="KUH58876.1"/>
    </source>
</evidence>
<evidence type="ECO:0000256" key="2">
    <source>
        <dbReference type="ARBA" id="ARBA00023125"/>
    </source>
</evidence>
<keyword evidence="1" id="KW-0805">Transcription regulation</keyword>
<dbReference type="Gene3D" id="3.40.1410.10">
    <property type="entry name" value="Chorismate lyase-like"/>
    <property type="match status" value="1"/>
</dbReference>
<keyword evidence="6" id="KW-1185">Reference proteome</keyword>
<evidence type="ECO:0000256" key="1">
    <source>
        <dbReference type="ARBA" id="ARBA00023015"/>
    </source>
</evidence>
<accession>A0A100YWA2</accession>
<dbReference type="RefSeq" id="WP_059052588.1">
    <property type="nucleotide sequence ID" value="NZ_LOJF01000001.1"/>
</dbReference>